<keyword evidence="3 5" id="KW-0819">tRNA processing</keyword>
<keyword evidence="4" id="KW-0833">Ubl conjugation pathway</keyword>
<dbReference type="InterPro" id="IPR012675">
    <property type="entry name" value="Beta-grasp_dom_sf"/>
</dbReference>
<comment type="subcellular location">
    <subcellularLocation>
        <location evidence="5">Cytoplasm</location>
    </subcellularLocation>
</comment>
<dbReference type="AlphaFoldDB" id="U6N1X7"/>
<dbReference type="Gene3D" id="3.10.20.30">
    <property type="match status" value="1"/>
</dbReference>
<dbReference type="GO" id="GO:0005737">
    <property type="term" value="C:cytoplasm"/>
    <property type="evidence" value="ECO:0007669"/>
    <property type="project" value="UniProtKB-SubCell"/>
</dbReference>
<keyword evidence="1 5" id="KW-0963">Cytoplasm</keyword>
<dbReference type="InterPro" id="IPR016155">
    <property type="entry name" value="Mopterin_synth/thiamin_S_b"/>
</dbReference>
<dbReference type="GO" id="GO:0034227">
    <property type="term" value="P:tRNA thio-modification"/>
    <property type="evidence" value="ECO:0007669"/>
    <property type="project" value="InterPro"/>
</dbReference>
<keyword evidence="7" id="KW-1185">Reference proteome</keyword>
<evidence type="ECO:0000256" key="2">
    <source>
        <dbReference type="ARBA" id="ARBA00022499"/>
    </source>
</evidence>
<dbReference type="Pfam" id="PF09138">
    <property type="entry name" value="Urm1"/>
    <property type="match status" value="1"/>
</dbReference>
<sequence length="174" mass="18854">MEVTLEFGGGLEQLVRGEKKRIKVFFSEKSPRVKLFHLISFVARRLLAARPESFAAAYTPEDAGVYAQLQADRRARGEVEGAIFETFGLSGLEKEENLREVENKTSFSPLSAETPRNSAAFHSFSTPDLLAGAMQTAAGVLALVNEVDAEVLEGPLTPIADKDTVTFIATLHGG</sequence>
<dbReference type="SUPFAM" id="SSF54285">
    <property type="entry name" value="MoaD/ThiS"/>
    <property type="match status" value="1"/>
</dbReference>
<dbReference type="VEuPathDB" id="ToxoDB:ENH_00044990"/>
<dbReference type="PANTHER" id="PTHR14986">
    <property type="entry name" value="RURM1 PROTEIN"/>
    <property type="match status" value="1"/>
</dbReference>
<comment type="similarity">
    <text evidence="5">Belongs to the URM1 family.</text>
</comment>
<protein>
    <recommendedName>
        <fullName evidence="5">Ubiquitin-related modifier 1</fullName>
    </recommendedName>
</protein>
<gene>
    <name evidence="6" type="ORF">ENH_00044990</name>
</gene>
<dbReference type="Proteomes" id="UP000030754">
    <property type="component" value="Unassembled WGS sequence"/>
</dbReference>
<keyword evidence="2" id="KW-1017">Isopeptide bond</keyword>
<evidence type="ECO:0000256" key="5">
    <source>
        <dbReference type="RuleBase" id="RU361182"/>
    </source>
</evidence>
<dbReference type="RefSeq" id="XP_013436412.1">
    <property type="nucleotide sequence ID" value="XM_013580958.1"/>
</dbReference>
<dbReference type="EMBL" id="HG725145">
    <property type="protein sequence ID" value="CDJ67945.1"/>
    <property type="molecule type" value="Genomic_DNA"/>
</dbReference>
<accession>U6N1X7</accession>
<dbReference type="UniPathway" id="UPA00988"/>
<organism evidence="6 7">
    <name type="scientific">Eimeria necatrix</name>
    <dbReference type="NCBI Taxonomy" id="51315"/>
    <lineage>
        <taxon>Eukaryota</taxon>
        <taxon>Sar</taxon>
        <taxon>Alveolata</taxon>
        <taxon>Apicomplexa</taxon>
        <taxon>Conoidasida</taxon>
        <taxon>Coccidia</taxon>
        <taxon>Eucoccidiorida</taxon>
        <taxon>Eimeriorina</taxon>
        <taxon>Eimeriidae</taxon>
        <taxon>Eimeria</taxon>
    </lineage>
</organism>
<dbReference type="InterPro" id="IPR015221">
    <property type="entry name" value="Urm1"/>
</dbReference>
<evidence type="ECO:0000256" key="1">
    <source>
        <dbReference type="ARBA" id="ARBA00022490"/>
    </source>
</evidence>
<reference evidence="6" key="2">
    <citation type="submission" date="2013-10" db="EMBL/GenBank/DDBJ databases">
        <authorList>
            <person name="Aslett M."/>
        </authorList>
    </citation>
    <scope>NUCLEOTIDE SEQUENCE [LARGE SCALE GENOMIC DNA]</scope>
    <source>
        <strain evidence="6">Houghton</strain>
    </source>
</reference>
<comment type="pathway">
    <text evidence="5">tRNA modification; 5-methoxycarbonylmethyl-2-thiouridine-tRNA biosynthesis.</text>
</comment>
<reference evidence="6" key="1">
    <citation type="submission" date="2013-10" db="EMBL/GenBank/DDBJ databases">
        <title>Genomic analysis of the causative agents of coccidiosis in chickens.</title>
        <authorList>
            <person name="Reid A.J."/>
            <person name="Blake D."/>
            <person name="Billington K."/>
            <person name="Browne H."/>
            <person name="Dunn M."/>
            <person name="Hung S."/>
            <person name="Kawahara F."/>
            <person name="Miranda-Saavedra D."/>
            <person name="Mourier T."/>
            <person name="Nagra H."/>
            <person name="Otto T.D."/>
            <person name="Rawlings N."/>
            <person name="Sanchez A."/>
            <person name="Sanders M."/>
            <person name="Subramaniam C."/>
            <person name="Tay Y."/>
            <person name="Dear P."/>
            <person name="Doerig C."/>
            <person name="Gruber A."/>
            <person name="Parkinson J."/>
            <person name="Shirley M."/>
            <person name="Wan K.L."/>
            <person name="Berriman M."/>
            <person name="Tomley F."/>
            <person name="Pain A."/>
        </authorList>
    </citation>
    <scope>NUCLEOTIDE SEQUENCE [LARGE SCALE GENOMIC DNA]</scope>
    <source>
        <strain evidence="6">Houghton</strain>
    </source>
</reference>
<name>U6N1X7_9EIME</name>
<evidence type="ECO:0000313" key="7">
    <source>
        <dbReference type="Proteomes" id="UP000030754"/>
    </source>
</evidence>
<dbReference type="GeneID" id="25474655"/>
<evidence type="ECO:0000256" key="4">
    <source>
        <dbReference type="ARBA" id="ARBA00022786"/>
    </source>
</evidence>
<evidence type="ECO:0000313" key="6">
    <source>
        <dbReference type="EMBL" id="CDJ67945.1"/>
    </source>
</evidence>
<evidence type="ECO:0000256" key="3">
    <source>
        <dbReference type="ARBA" id="ARBA00022694"/>
    </source>
</evidence>
<proteinExistence type="inferred from homology"/>
<dbReference type="OrthoDB" id="10248987at2759"/>